<dbReference type="Proteomes" id="UP001500604">
    <property type="component" value="Unassembled WGS sequence"/>
</dbReference>
<dbReference type="EC" id="4.2.1.96" evidence="4"/>
<dbReference type="Gene3D" id="3.30.1360.20">
    <property type="entry name" value="Transcriptional coactivator/pterin dehydratase"/>
    <property type="match status" value="1"/>
</dbReference>
<dbReference type="EMBL" id="BAABFL010000438">
    <property type="protein sequence ID" value="GAA4651118.1"/>
    <property type="molecule type" value="Genomic_DNA"/>
</dbReference>
<dbReference type="SUPFAM" id="SSF55248">
    <property type="entry name" value="PCD-like"/>
    <property type="match status" value="1"/>
</dbReference>
<evidence type="ECO:0000256" key="1">
    <source>
        <dbReference type="ARBA" id="ARBA00001554"/>
    </source>
</evidence>
<protein>
    <recommendedName>
        <fullName evidence="4">Putative pterin-4-alpha-carbinolamine dehydratase</fullName>
        <shortName evidence="4">PHS</shortName>
        <ecNumber evidence="4">4.2.1.96</ecNumber>
    </recommendedName>
    <alternativeName>
        <fullName evidence="4">4-alpha-hydroxy-tetrahydropterin dehydratase</fullName>
    </alternativeName>
    <alternativeName>
        <fullName evidence="4">Pterin carbinolamine dehydratase</fullName>
        <shortName evidence="4">PCD</shortName>
    </alternativeName>
</protein>
<gene>
    <name evidence="5" type="ORF">GCM10023116_34010</name>
</gene>
<name>A0ABP8V4E8_9GAMM</name>
<dbReference type="PANTHER" id="PTHR42805">
    <property type="entry name" value="PTERIN-4-ALPHA-CARBINOLAMINE DEHYDRATASE-RELATED"/>
    <property type="match status" value="1"/>
</dbReference>
<proteinExistence type="inferred from homology"/>
<dbReference type="HAMAP" id="MF_00434">
    <property type="entry name" value="Pterin_4_alpha"/>
    <property type="match status" value="1"/>
</dbReference>
<evidence type="ECO:0000256" key="3">
    <source>
        <dbReference type="ARBA" id="ARBA00023239"/>
    </source>
</evidence>
<accession>A0ABP8V4E8</accession>
<comment type="catalytic activity">
    <reaction evidence="1 4">
        <text>(4aS,6R)-4a-hydroxy-L-erythro-5,6,7,8-tetrahydrobiopterin = (6R)-L-erythro-6,7-dihydrobiopterin + H2O</text>
        <dbReference type="Rhea" id="RHEA:11920"/>
        <dbReference type="ChEBI" id="CHEBI:15377"/>
        <dbReference type="ChEBI" id="CHEBI:15642"/>
        <dbReference type="ChEBI" id="CHEBI:43120"/>
        <dbReference type="EC" id="4.2.1.96"/>
    </reaction>
</comment>
<keyword evidence="3 4" id="KW-0456">Lyase</keyword>
<organism evidence="5 6">
    <name type="scientific">Kistimonas scapharcae</name>
    <dbReference type="NCBI Taxonomy" id="1036133"/>
    <lineage>
        <taxon>Bacteria</taxon>
        <taxon>Pseudomonadati</taxon>
        <taxon>Pseudomonadota</taxon>
        <taxon>Gammaproteobacteria</taxon>
        <taxon>Oceanospirillales</taxon>
        <taxon>Endozoicomonadaceae</taxon>
        <taxon>Kistimonas</taxon>
    </lineage>
</organism>
<sequence length="114" mass="12849">MSELANGVCEPCRSGAPQVTEDEMRELMAMVPDWSIETRDGVMQLEKVYSFRNFREALAFTNKVGEIAEAQGHHPGLLTEWGKVTVTWWTHKINGLHKNDFIMAAKTDIAANNQ</sequence>
<evidence type="ECO:0000313" key="6">
    <source>
        <dbReference type="Proteomes" id="UP001500604"/>
    </source>
</evidence>
<dbReference type="NCBIfam" id="NF002016">
    <property type="entry name" value="PRK00823.1-1"/>
    <property type="match status" value="1"/>
</dbReference>
<evidence type="ECO:0000256" key="4">
    <source>
        <dbReference type="HAMAP-Rule" id="MF_00434"/>
    </source>
</evidence>
<comment type="similarity">
    <text evidence="2 4">Belongs to the pterin-4-alpha-carbinolamine dehydratase family.</text>
</comment>
<dbReference type="PANTHER" id="PTHR42805:SF1">
    <property type="entry name" value="PTERIN-4-ALPHA-CARBINOLAMINE DEHYDRATASE-RELATED"/>
    <property type="match status" value="1"/>
</dbReference>
<dbReference type="CDD" id="cd00913">
    <property type="entry name" value="PCD_DCoH_subfamily_a"/>
    <property type="match status" value="1"/>
</dbReference>
<dbReference type="RefSeq" id="WP_345197430.1">
    <property type="nucleotide sequence ID" value="NZ_BAABFL010000438.1"/>
</dbReference>
<comment type="caution">
    <text evidence="5">The sequence shown here is derived from an EMBL/GenBank/DDBJ whole genome shotgun (WGS) entry which is preliminary data.</text>
</comment>
<dbReference type="InterPro" id="IPR050376">
    <property type="entry name" value="Pterin-4-alpha-carb_dehyd"/>
</dbReference>
<evidence type="ECO:0000313" key="5">
    <source>
        <dbReference type="EMBL" id="GAA4651118.1"/>
    </source>
</evidence>
<dbReference type="Pfam" id="PF01329">
    <property type="entry name" value="Pterin_4a"/>
    <property type="match status" value="1"/>
</dbReference>
<evidence type="ECO:0000256" key="2">
    <source>
        <dbReference type="ARBA" id="ARBA00006472"/>
    </source>
</evidence>
<dbReference type="InterPro" id="IPR036428">
    <property type="entry name" value="PCD_sf"/>
</dbReference>
<dbReference type="InterPro" id="IPR001533">
    <property type="entry name" value="Pterin_deHydtase"/>
</dbReference>
<reference evidence="6" key="1">
    <citation type="journal article" date="2019" name="Int. J. Syst. Evol. Microbiol.">
        <title>The Global Catalogue of Microorganisms (GCM) 10K type strain sequencing project: providing services to taxonomists for standard genome sequencing and annotation.</title>
        <authorList>
            <consortium name="The Broad Institute Genomics Platform"/>
            <consortium name="The Broad Institute Genome Sequencing Center for Infectious Disease"/>
            <person name="Wu L."/>
            <person name="Ma J."/>
        </authorList>
    </citation>
    <scope>NUCLEOTIDE SEQUENCE [LARGE SCALE GENOMIC DNA]</scope>
    <source>
        <strain evidence="6">JCM 17805</strain>
    </source>
</reference>
<keyword evidence="6" id="KW-1185">Reference proteome</keyword>